<dbReference type="EMBL" id="FOBS01000011">
    <property type="protein sequence ID" value="SEM35779.1"/>
    <property type="molecule type" value="Genomic_DNA"/>
</dbReference>
<gene>
    <name evidence="2" type="ORF">SAMN04489760_111103</name>
</gene>
<accession>A0A1H7XS24</accession>
<dbReference type="RefSeq" id="WP_093883444.1">
    <property type="nucleotide sequence ID" value="NZ_FOBS01000011.1"/>
</dbReference>
<keyword evidence="1" id="KW-0812">Transmembrane</keyword>
<dbReference type="STRING" id="43775.SAMN04489760_111103"/>
<keyword evidence="1" id="KW-0472">Membrane</keyword>
<sequence length="255" mass="29933">MCEDLEKKSESSYQQSMLDLEERKYKIELLRYEDDQRFFKKNFATIITCIISVVAIIVSCVQIHISDATRDREITISQFQKDREYNLAILQFITKNLDDIFGNDVSKRDRIKNTIIAFSPEIASQYFSRFEASSPPDKKLFWKNSQEAAVKASFLISYYGYHIDKDAFDKLRKVLSAQGYNIVESNFYKDNAPHWFSKESTIIYYDEQNLNFVNQLVLLIKAQTGITFSIVKSNAFKEIRGQEQRRIFIHYIPAK</sequence>
<reference evidence="2 3" key="1">
    <citation type="submission" date="2016-10" db="EMBL/GenBank/DDBJ databases">
        <authorList>
            <person name="de Groot N.N."/>
        </authorList>
    </citation>
    <scope>NUCLEOTIDE SEQUENCE [LARGE SCALE GENOMIC DNA]</scope>
    <source>
        <strain evidence="2 3">DSM 8423</strain>
    </source>
</reference>
<keyword evidence="1" id="KW-1133">Transmembrane helix</keyword>
<evidence type="ECO:0000313" key="3">
    <source>
        <dbReference type="Proteomes" id="UP000198744"/>
    </source>
</evidence>
<protein>
    <submittedName>
        <fullName evidence="2">Uncharacterized protein</fullName>
    </submittedName>
</protein>
<name>A0A1H7XS24_9BACT</name>
<evidence type="ECO:0000256" key="1">
    <source>
        <dbReference type="SAM" id="Phobius"/>
    </source>
</evidence>
<evidence type="ECO:0000313" key="2">
    <source>
        <dbReference type="EMBL" id="SEM35779.1"/>
    </source>
</evidence>
<organism evidence="2 3">
    <name type="scientific">Syntrophus gentianae</name>
    <dbReference type="NCBI Taxonomy" id="43775"/>
    <lineage>
        <taxon>Bacteria</taxon>
        <taxon>Pseudomonadati</taxon>
        <taxon>Thermodesulfobacteriota</taxon>
        <taxon>Syntrophia</taxon>
        <taxon>Syntrophales</taxon>
        <taxon>Syntrophaceae</taxon>
        <taxon>Syntrophus</taxon>
    </lineage>
</organism>
<proteinExistence type="predicted"/>
<dbReference type="AlphaFoldDB" id="A0A1H7XS24"/>
<feature type="transmembrane region" description="Helical" evidence="1">
    <location>
        <begin position="43"/>
        <end position="65"/>
    </location>
</feature>
<dbReference type="Proteomes" id="UP000198744">
    <property type="component" value="Unassembled WGS sequence"/>
</dbReference>
<keyword evidence="3" id="KW-1185">Reference proteome</keyword>